<dbReference type="PANTHER" id="PTHR22593">
    <property type="entry name" value="TRANSMEMBRANE PROTEIN 18"/>
    <property type="match status" value="1"/>
</dbReference>
<feature type="region of interest" description="Disordered" evidence="1">
    <location>
        <begin position="483"/>
        <end position="503"/>
    </location>
</feature>
<dbReference type="InterPro" id="IPR000253">
    <property type="entry name" value="FHA_dom"/>
</dbReference>
<dbReference type="PROSITE" id="PS50006">
    <property type="entry name" value="FHA_DOMAIN"/>
    <property type="match status" value="1"/>
</dbReference>
<dbReference type="Pfam" id="PF00498">
    <property type="entry name" value="FHA"/>
    <property type="match status" value="1"/>
</dbReference>
<feature type="compositionally biased region" description="Polar residues" evidence="1">
    <location>
        <begin position="866"/>
        <end position="878"/>
    </location>
</feature>
<dbReference type="CDD" id="cd22691">
    <property type="entry name" value="FHA_PS1-like"/>
    <property type="match status" value="1"/>
</dbReference>
<dbReference type="AlphaFoldDB" id="A0A1J3IUW6"/>
<gene>
    <name evidence="3" type="ORF">MP_TR21588_c0_g1_i1_g.60990</name>
</gene>
<evidence type="ECO:0000256" key="1">
    <source>
        <dbReference type="SAM" id="MobiDB-lite"/>
    </source>
</evidence>
<proteinExistence type="predicted"/>
<feature type="compositionally biased region" description="Basic and acidic residues" evidence="1">
    <location>
        <begin position="488"/>
        <end position="503"/>
    </location>
</feature>
<dbReference type="SUPFAM" id="SSF49879">
    <property type="entry name" value="SMAD/FHA domain"/>
    <property type="match status" value="1"/>
</dbReference>
<evidence type="ECO:0000259" key="2">
    <source>
        <dbReference type="PROSITE" id="PS50006"/>
    </source>
</evidence>
<dbReference type="GO" id="GO:0031965">
    <property type="term" value="C:nuclear membrane"/>
    <property type="evidence" value="ECO:0007669"/>
    <property type="project" value="TreeGrafter"/>
</dbReference>
<sequence length="1100" mass="120519">MEVNEQKPIGEKQQVREKTIPVFTVLKNGAILKNIFVVNSRDFSSPVRNGSALSDDDEMEEILLVGRHPDCDILLTHPSISRYHLQIRSVPSRQKLFVTDLSSVHGTWVTDQKVAPDACVEVKEGDVIRIGGSTRIYRLHWIPLSRAYDIDNPFVSPLDASTVMEQDEENRMLEAENLDQSIGKAASGDDEDLHLDVTSEGSGSSVPSEDEDTYITTREISLPLASPSVLTLARDSVKTQKVQCDEHLQTLTKWDLDVVEAEAEKPSSCPPSKQQSCGYQEDLGCSKTEVSIEADECDLRGGGVLHDLDVMLERKESSVPNEDEDPYLAAKETALLPLPRDSIETQKLQLTEDIQASPELAINIREAIAESPPSKGQIDDGCFEASGCSAFELASEAEILSLCGDVSEEAEFVTEQVMVASAEPLTKAEIWSHVDNGGIDVLEQVIPVSPNSSPQADQLLEILTEDTRGLVGSEIQSEVSIETNSENLHQKSNEVNSAEDREPEKVFDEGGSLCLSEDLEQSGTEAFLSTTVMSIVSGRSEDSYNLSEIGDEEITDKEVPIPSTLAAETFEDTIRIEELPSCYAVGDDQLSEMDSSRREKTASIPSLEASDCSAFELDAEVEILSLRQEVSGETEFIKKQVTEASVEPLTKAEIQSNGDNGETEILRQVIAMSPNSFPQTEPILAGDARGLLGSEVAIETDSENLHQTSNGETKIGSRQASAVSDCLFAGNEYLSRINTEDIQSLCSSWQPLPESEAEAPSEIQSEVNPAGDENQKSVMDRQTEQKFDEGSSFFLSEDLKQSDAPIFLLTPTQKPKTEMSIGSGRSEESYSQTEIEGEENTDKASPIPSTVAEDRKPIEELPSDYAGSQENQNPQTHAVNDVLSELDSSISSSRTLSACNIWSRRGKDASVLQVRTNSSKGKQKHIGNQPKAQLQRKQALSDNKSTSLNVHHGAENLEPEIFTPDKENLTPSSHMLKRLQDIGDIKDSKSSSKLSVKSCSLKIPYSIAAIVTTSGALTEPEIFTPDKENLTPNSHMLKRLREVGEIKDTKGSSSKATRKPFFDVHVEENVMAEEKPNLHIISSKSKVMKHDEPMALKKKS</sequence>
<dbReference type="Gene3D" id="2.60.200.20">
    <property type="match status" value="1"/>
</dbReference>
<organism evidence="3">
    <name type="scientific">Noccaea caerulescens</name>
    <name type="common">Alpine penny-cress</name>
    <name type="synonym">Thlaspi caerulescens</name>
    <dbReference type="NCBI Taxonomy" id="107243"/>
    <lineage>
        <taxon>Eukaryota</taxon>
        <taxon>Viridiplantae</taxon>
        <taxon>Streptophyta</taxon>
        <taxon>Embryophyta</taxon>
        <taxon>Tracheophyta</taxon>
        <taxon>Spermatophyta</taxon>
        <taxon>Magnoliopsida</taxon>
        <taxon>eudicotyledons</taxon>
        <taxon>Gunneridae</taxon>
        <taxon>Pentapetalae</taxon>
        <taxon>rosids</taxon>
        <taxon>malvids</taxon>
        <taxon>Brassicales</taxon>
        <taxon>Brassicaceae</taxon>
        <taxon>Coluteocarpeae</taxon>
        <taxon>Noccaea</taxon>
    </lineage>
</organism>
<accession>A0A1J3IUW6</accession>
<feature type="region of interest" description="Disordered" evidence="1">
    <location>
        <begin position="912"/>
        <end position="951"/>
    </location>
</feature>
<name>A0A1J3IUW6_NOCCA</name>
<feature type="region of interest" description="Disordered" evidence="1">
    <location>
        <begin position="750"/>
        <end position="884"/>
    </location>
</feature>
<evidence type="ECO:0000313" key="3">
    <source>
        <dbReference type="EMBL" id="JAU84167.1"/>
    </source>
</evidence>
<dbReference type="InterPro" id="IPR008984">
    <property type="entry name" value="SMAD_FHA_dom_sf"/>
</dbReference>
<reference evidence="3" key="1">
    <citation type="submission" date="2016-07" db="EMBL/GenBank/DDBJ databases">
        <title>De novo transcriptome assembly of four accessions of the metal hyperaccumulator plant Noccaea caerulescens.</title>
        <authorList>
            <person name="Blande D."/>
            <person name="Halimaa P."/>
            <person name="Tervahauta A.I."/>
            <person name="Aarts M.G."/>
            <person name="Karenlampi S.O."/>
        </authorList>
    </citation>
    <scope>NUCLEOTIDE SEQUENCE</scope>
</reference>
<feature type="compositionally biased region" description="Basic and acidic residues" evidence="1">
    <location>
        <begin position="773"/>
        <end position="789"/>
    </location>
</feature>
<protein>
    <submittedName>
        <fullName evidence="3">Kanadaptin</fullName>
    </submittedName>
</protein>
<dbReference type="PANTHER" id="PTHR22593:SF8">
    <property type="entry name" value="FHA DOMAIN-CONTAINING PROTEIN PS1"/>
    <property type="match status" value="1"/>
</dbReference>
<feature type="region of interest" description="Disordered" evidence="1">
    <location>
        <begin position="184"/>
        <end position="212"/>
    </location>
</feature>
<dbReference type="SMART" id="SM00240">
    <property type="entry name" value="FHA"/>
    <property type="match status" value="1"/>
</dbReference>
<dbReference type="EMBL" id="GEVM01021771">
    <property type="protein sequence ID" value="JAU84167.1"/>
    <property type="molecule type" value="Transcribed_RNA"/>
</dbReference>
<feature type="compositionally biased region" description="Polar residues" evidence="1">
    <location>
        <begin position="930"/>
        <end position="949"/>
    </location>
</feature>
<feature type="domain" description="FHA" evidence="2">
    <location>
        <begin position="63"/>
        <end position="114"/>
    </location>
</feature>